<evidence type="ECO:0000256" key="5">
    <source>
        <dbReference type="SAM" id="Phobius"/>
    </source>
</evidence>
<feature type="transmembrane region" description="Helical" evidence="5">
    <location>
        <begin position="163"/>
        <end position="182"/>
    </location>
</feature>
<dbReference type="STRING" id="450851.PHZ_c1147"/>
<keyword evidence="3 5" id="KW-1133">Transmembrane helix</keyword>
<feature type="transmembrane region" description="Helical" evidence="5">
    <location>
        <begin position="336"/>
        <end position="360"/>
    </location>
</feature>
<evidence type="ECO:0000259" key="6">
    <source>
        <dbReference type="Pfam" id="PF04932"/>
    </source>
</evidence>
<dbReference type="GO" id="GO:0016874">
    <property type="term" value="F:ligase activity"/>
    <property type="evidence" value="ECO:0007669"/>
    <property type="project" value="UniProtKB-KW"/>
</dbReference>
<keyword evidence="7" id="KW-0436">Ligase</keyword>
<dbReference type="AlphaFoldDB" id="B4R828"/>
<dbReference type="GO" id="GO:0016020">
    <property type="term" value="C:membrane"/>
    <property type="evidence" value="ECO:0007669"/>
    <property type="project" value="UniProtKB-SubCell"/>
</dbReference>
<proteinExistence type="predicted"/>
<dbReference type="eggNOG" id="COG3307">
    <property type="taxonomic scope" value="Bacteria"/>
</dbReference>
<feature type="transmembrane region" description="Helical" evidence="5">
    <location>
        <begin position="72"/>
        <end position="90"/>
    </location>
</feature>
<keyword evidence="2 5" id="KW-0812">Transmembrane</keyword>
<evidence type="ECO:0000256" key="1">
    <source>
        <dbReference type="ARBA" id="ARBA00004141"/>
    </source>
</evidence>
<dbReference type="InterPro" id="IPR051533">
    <property type="entry name" value="WaaL-like"/>
</dbReference>
<feature type="domain" description="O-antigen ligase-related" evidence="6">
    <location>
        <begin position="197"/>
        <end position="348"/>
    </location>
</feature>
<keyword evidence="4 5" id="KW-0472">Membrane</keyword>
<evidence type="ECO:0000256" key="3">
    <source>
        <dbReference type="ARBA" id="ARBA00022989"/>
    </source>
</evidence>
<evidence type="ECO:0000313" key="8">
    <source>
        <dbReference type="Proteomes" id="UP000001868"/>
    </source>
</evidence>
<keyword evidence="8" id="KW-1185">Reference proteome</keyword>
<feature type="transmembrane region" description="Helical" evidence="5">
    <location>
        <begin position="189"/>
        <end position="208"/>
    </location>
</feature>
<feature type="transmembrane region" description="Helical" evidence="5">
    <location>
        <begin position="367"/>
        <end position="383"/>
    </location>
</feature>
<dbReference type="KEGG" id="pzu:PHZ_c1147"/>
<dbReference type="Proteomes" id="UP000001868">
    <property type="component" value="Chromosome"/>
</dbReference>
<dbReference type="PANTHER" id="PTHR37422:SF13">
    <property type="entry name" value="LIPOPOLYSACCHARIDE BIOSYNTHESIS PROTEIN PA4999-RELATED"/>
    <property type="match status" value="1"/>
</dbReference>
<organism evidence="7 8">
    <name type="scientific">Phenylobacterium zucineum (strain HLK1)</name>
    <dbReference type="NCBI Taxonomy" id="450851"/>
    <lineage>
        <taxon>Bacteria</taxon>
        <taxon>Pseudomonadati</taxon>
        <taxon>Pseudomonadota</taxon>
        <taxon>Alphaproteobacteria</taxon>
        <taxon>Caulobacterales</taxon>
        <taxon>Caulobacteraceae</taxon>
        <taxon>Phenylobacterium</taxon>
    </lineage>
</organism>
<protein>
    <submittedName>
        <fullName evidence="7">Lipid A core-O-antigen ligase-like protein</fullName>
    </submittedName>
</protein>
<evidence type="ECO:0000256" key="4">
    <source>
        <dbReference type="ARBA" id="ARBA00023136"/>
    </source>
</evidence>
<feature type="transmembrane region" description="Helical" evidence="5">
    <location>
        <begin position="27"/>
        <end position="60"/>
    </location>
</feature>
<evidence type="ECO:0000256" key="2">
    <source>
        <dbReference type="ARBA" id="ARBA00022692"/>
    </source>
</evidence>
<dbReference type="Pfam" id="PF04932">
    <property type="entry name" value="Wzy_C"/>
    <property type="match status" value="1"/>
</dbReference>
<feature type="transmembrane region" description="Helical" evidence="5">
    <location>
        <begin position="395"/>
        <end position="413"/>
    </location>
</feature>
<feature type="transmembrane region" description="Helical" evidence="5">
    <location>
        <begin position="214"/>
        <end position="233"/>
    </location>
</feature>
<feature type="transmembrane region" description="Helical" evidence="5">
    <location>
        <begin position="240"/>
        <end position="259"/>
    </location>
</feature>
<feature type="transmembrane region" description="Helical" evidence="5">
    <location>
        <begin position="96"/>
        <end position="115"/>
    </location>
</feature>
<feature type="transmembrane region" description="Helical" evidence="5">
    <location>
        <begin position="127"/>
        <end position="151"/>
    </location>
</feature>
<gene>
    <name evidence="7" type="ordered locus">PHZ_c1147</name>
</gene>
<accession>B4R828</accession>
<name>B4R828_PHEZH</name>
<comment type="subcellular location">
    <subcellularLocation>
        <location evidence="1">Membrane</location>
        <topology evidence="1">Multi-pass membrane protein</topology>
    </subcellularLocation>
</comment>
<dbReference type="InterPro" id="IPR007016">
    <property type="entry name" value="O-antigen_ligase-rel_domated"/>
</dbReference>
<sequence length="463" mass="49568">MAERAEAAAQPDIGWRIGGLRLDPDGVFAFLLFLPLLFIAQLGSLGAAAVAAVIPLYVFVRRERLLQVMWPRLFLFLVPAFALFSVLWSQAPGETFKYAIEFGLTVLAGLLLSSARDQFAVLRGLTLAFLTYVAASIAFGGSVAVGVGAGGYAFSGLSGSKNLLGDIASSGMIISIATLMLGVRHRRPLWIVIAAAAILLDLYVVLAARSAGALLGLAMGACAMLALAPLLAVGKAVRAWLTAAVALCLIAAGLSYRWLAQTMIEVGAQVFDKDPTLTGRTYLWYRAADLIQEKPLLGRGYYAFWLQGNIDAEGLWRYFGIDERGGFTFHNTAVELLVTVGWIGLILTAAVALVGVIALVRRFVVRPSIALVCWISLLLYQLARTPIESIGVAPFYFSTVLAFAALGAAFGRVKAPRAARVPYRSPNVIRLEPVDYSAAGWANTRPAPAPGSLRLLRGPDERP</sequence>
<dbReference type="EMBL" id="CP000747">
    <property type="protein sequence ID" value="ACG77561.1"/>
    <property type="molecule type" value="Genomic_DNA"/>
</dbReference>
<evidence type="ECO:0000313" key="7">
    <source>
        <dbReference type="EMBL" id="ACG77561.1"/>
    </source>
</evidence>
<reference evidence="7 8" key="1">
    <citation type="journal article" date="2008" name="BMC Genomics">
        <title>Complete genome of Phenylobacterium zucineum - a novel facultative intracellular bacterium isolated from human erythroleukemia cell line K562.</title>
        <authorList>
            <person name="Luo Y."/>
            <person name="Xu X."/>
            <person name="Ding Z."/>
            <person name="Liu Z."/>
            <person name="Zhang B."/>
            <person name="Yan Z."/>
            <person name="Sun J."/>
            <person name="Hu S."/>
            <person name="Hu X."/>
        </authorList>
    </citation>
    <scope>NUCLEOTIDE SEQUENCE [LARGE SCALE GENOMIC DNA]</scope>
    <source>
        <strain evidence="7 8">HLK1</strain>
    </source>
</reference>
<dbReference type="HOGENOM" id="CLU_039809_0_0_5"/>
<dbReference type="PANTHER" id="PTHR37422">
    <property type="entry name" value="TEICHURONIC ACID BIOSYNTHESIS PROTEIN TUAE"/>
    <property type="match status" value="1"/>
</dbReference>